<organism evidence="2 3">
    <name type="scientific">Magnetospirillum moscoviense</name>
    <dbReference type="NCBI Taxonomy" id="1437059"/>
    <lineage>
        <taxon>Bacteria</taxon>
        <taxon>Pseudomonadati</taxon>
        <taxon>Pseudomonadota</taxon>
        <taxon>Alphaproteobacteria</taxon>
        <taxon>Rhodospirillales</taxon>
        <taxon>Rhodospirillaceae</taxon>
        <taxon>Magnetospirillum</taxon>
    </lineage>
</organism>
<dbReference type="STRING" id="1437059.A6A05_19185"/>
<protein>
    <recommendedName>
        <fullName evidence="4">Elongation factor P</fullName>
    </recommendedName>
</protein>
<keyword evidence="1" id="KW-0732">Signal</keyword>
<feature type="signal peptide" evidence="1">
    <location>
        <begin position="1"/>
        <end position="19"/>
    </location>
</feature>
<dbReference type="AlphaFoldDB" id="A0A178N0V1"/>
<evidence type="ECO:0008006" key="4">
    <source>
        <dbReference type="Google" id="ProtNLM"/>
    </source>
</evidence>
<evidence type="ECO:0000313" key="2">
    <source>
        <dbReference type="EMBL" id="OAN63396.1"/>
    </source>
</evidence>
<evidence type="ECO:0000256" key="1">
    <source>
        <dbReference type="SAM" id="SignalP"/>
    </source>
</evidence>
<dbReference type="Proteomes" id="UP000078543">
    <property type="component" value="Unassembled WGS sequence"/>
</dbReference>
<gene>
    <name evidence="2" type="ORF">A6A05_19185</name>
</gene>
<accession>A0A178N0V1</accession>
<feature type="chain" id="PRO_5008092453" description="Elongation factor P" evidence="1">
    <location>
        <begin position="20"/>
        <end position="114"/>
    </location>
</feature>
<evidence type="ECO:0000313" key="3">
    <source>
        <dbReference type="Proteomes" id="UP000078543"/>
    </source>
</evidence>
<reference evidence="2 3" key="1">
    <citation type="submission" date="2016-04" db="EMBL/GenBank/DDBJ databases">
        <title>Draft genome sequence of freshwater magnetotactic bacteria Magnetospirillum marisnigri SP-1 and Magnetospirillum moscoviense BB-1.</title>
        <authorList>
            <person name="Koziaeva V."/>
            <person name="Dziuba M.V."/>
            <person name="Ivanov T.M."/>
            <person name="Kuznetsov B."/>
            <person name="Grouzdev D.S."/>
        </authorList>
    </citation>
    <scope>NUCLEOTIDE SEQUENCE [LARGE SCALE GENOMIC DNA]</scope>
    <source>
        <strain evidence="2 3">BB-1</strain>
    </source>
</reference>
<dbReference type="EMBL" id="LWQU01000041">
    <property type="protein sequence ID" value="OAN63396.1"/>
    <property type="molecule type" value="Genomic_DNA"/>
</dbReference>
<keyword evidence="3" id="KW-1185">Reference proteome</keyword>
<comment type="caution">
    <text evidence="2">The sequence shown here is derived from an EMBL/GenBank/DDBJ whole genome shotgun (WGS) entry which is preliminary data.</text>
</comment>
<proteinExistence type="predicted"/>
<name>A0A178N0V1_9PROT</name>
<sequence length="114" mass="12484">MRRLVILTIAVLTALPAVAQEEAATLRLACKADNPTLEAGPFAFSIDEKRGEASETVSGKNYGVMSYRDGFGLYDPAAGRSALVFRIDRVSGRFARIDKQIKVEGSCEKVERKF</sequence>
<dbReference type="RefSeq" id="WP_068497059.1">
    <property type="nucleotide sequence ID" value="NZ_LWQU01000041.1"/>
</dbReference>